<feature type="region of interest" description="Disordered" evidence="1">
    <location>
        <begin position="86"/>
        <end position="107"/>
    </location>
</feature>
<keyword evidence="2" id="KW-0812">Transmembrane</keyword>
<reference evidence="3" key="1">
    <citation type="submission" date="2021-07" db="EMBL/GenBank/DDBJ databases">
        <title>Occurrence of streptococci in the human mouth that bind to a non-human glycan.</title>
        <authorList>
            <person name="Cross B."/>
            <person name="Thamadilok S."/>
            <person name="Bensing B."/>
            <person name="Sasmal A."/>
            <person name="Khedri Z."/>
            <person name="Deng L."/>
            <person name="Yu H."/>
            <person name="Mehta A."/>
            <person name="Aluvathingal J."/>
            <person name="Nadendla S."/>
            <person name="Vickerman M."/>
            <person name="Chen X."/>
            <person name="Dewhirst F."/>
            <person name="Gill A."/>
            <person name="Lettrichova I."/>
            <person name="Diaz S."/>
            <person name="Gill S."/>
            <person name="Tettelin H."/>
            <person name="Iverson T."/>
            <person name="Sullam P."/>
            <person name="Varki A."/>
            <person name="Ruhl S."/>
        </authorList>
    </citation>
    <scope>NUCLEOTIDE SEQUENCE</scope>
    <source>
        <strain evidence="3">SK9</strain>
    </source>
</reference>
<name>A0AB35FQ23_STRGN</name>
<evidence type="ECO:0000256" key="2">
    <source>
        <dbReference type="SAM" id="Phobius"/>
    </source>
</evidence>
<accession>A0AB35FQ23</accession>
<keyword evidence="2" id="KW-0472">Membrane</keyword>
<evidence type="ECO:0000313" key="3">
    <source>
        <dbReference type="EMBL" id="MBZ2126596.1"/>
    </source>
</evidence>
<evidence type="ECO:0000256" key="1">
    <source>
        <dbReference type="SAM" id="MobiDB-lite"/>
    </source>
</evidence>
<dbReference type="EMBL" id="JAHZQA010000001">
    <property type="protein sequence ID" value="MBZ2126596.1"/>
    <property type="molecule type" value="Genomic_DNA"/>
</dbReference>
<dbReference type="RefSeq" id="WP_061596284.1">
    <property type="nucleotide sequence ID" value="NZ_JAHZQA010000001.1"/>
</dbReference>
<gene>
    <name evidence="3" type="ORF">K1I74_00785</name>
</gene>
<proteinExistence type="predicted"/>
<comment type="caution">
    <text evidence="3">The sequence shown here is derived from an EMBL/GenBank/DDBJ whole genome shotgun (WGS) entry which is preliminary data.</text>
</comment>
<organism evidence="3 4">
    <name type="scientific">Streptococcus gordonii</name>
    <dbReference type="NCBI Taxonomy" id="1302"/>
    <lineage>
        <taxon>Bacteria</taxon>
        <taxon>Bacillati</taxon>
        <taxon>Bacillota</taxon>
        <taxon>Bacilli</taxon>
        <taxon>Lactobacillales</taxon>
        <taxon>Streptococcaceae</taxon>
        <taxon>Streptococcus</taxon>
    </lineage>
</organism>
<feature type="compositionally biased region" description="Polar residues" evidence="1">
    <location>
        <begin position="93"/>
        <end position="106"/>
    </location>
</feature>
<sequence length="297" mass="34220">MSRGRKVQREWSKNHGNLYSFPSAFSDEGPQGAIFEDQKKQIGFRISRNIIRVLFSLIVVLVFFLIGIWYYKKTVVHKPVNKIARSSERYQNKKSSTSPSNTQASKSENKKIGYILKKENSEWVDPSQVRAFSVDEVFELMDTTKKPTITSSEIIERYGKAFAGLLDYNSSGKERVTFYYKLSDQQGFFKIVINEFEGKSRVERVYLEVTKAQAGKANKTLEEYRSYLPKSGQEGIGLMEAISQFGIPKNSYSNNLYEGENSYIYILYFTTDQRKITLSFKKNQQGKYRLENVSISG</sequence>
<dbReference type="AlphaFoldDB" id="A0AB35FQ23"/>
<protein>
    <recommendedName>
        <fullName evidence="5">Lipoprotein</fullName>
    </recommendedName>
</protein>
<dbReference type="Proteomes" id="UP000826921">
    <property type="component" value="Unassembled WGS sequence"/>
</dbReference>
<feature type="transmembrane region" description="Helical" evidence="2">
    <location>
        <begin position="50"/>
        <end position="71"/>
    </location>
</feature>
<evidence type="ECO:0000313" key="4">
    <source>
        <dbReference type="Proteomes" id="UP000826921"/>
    </source>
</evidence>
<keyword evidence="2" id="KW-1133">Transmembrane helix</keyword>
<evidence type="ECO:0008006" key="5">
    <source>
        <dbReference type="Google" id="ProtNLM"/>
    </source>
</evidence>